<dbReference type="InterPro" id="IPR012336">
    <property type="entry name" value="Thioredoxin-like_fold"/>
</dbReference>
<accession>A0ABS9J112</accession>
<sequence length="471" mass="55247">MKYSFLAFIIALTYSCTDAPTKTYFAGEIVNPGSDYVHLYYDNSIIDSSKLDINNRFFFEIDKVKEGLYHFDHNEYQYIILEKGDSLLMRLNTLDFDESLVYSGIGSEKNNFLIDMFLIYEDEEKAVNKFSELPPSEFLKKIDSLKLMKEELLNDINIKQPLSVKARHIAQGAINYRYFTDMEEYPFINKRRNGLKKAPELPASYYSFRSDVDYNDTLLMFYRPYFNYLVTHFNNLSYNHCKDECNGDLNHIQRSLHYSTHKLELIDSAVTKNKTIKDNLNRNVAYSYLLGGHSAENNKKFIEAFHKHAKDNQHEEEINTFYKNVQNLQKGLMLPPIHLVDMKGNKVTIDSSTYKKNTIFYFWNYNQKNHQANVLTRINRLKRDYPNYNYIGINVNEDRNEWLKNLAHISKTGDTLDQYQTDNMEELLGTLVIKSLNKIIVVDKTGKIMDGFGDIYKHKNLETSLSESMKN</sequence>
<dbReference type="RefSeq" id="WP_236958084.1">
    <property type="nucleotide sequence ID" value="NZ_JAETXX010000002.1"/>
</dbReference>
<evidence type="ECO:0000313" key="2">
    <source>
        <dbReference type="EMBL" id="MCF8714122.1"/>
    </source>
</evidence>
<dbReference type="InterPro" id="IPR036249">
    <property type="entry name" value="Thioredoxin-like_sf"/>
</dbReference>
<dbReference type="Gene3D" id="3.40.30.10">
    <property type="entry name" value="Glutaredoxin"/>
    <property type="match status" value="1"/>
</dbReference>
<dbReference type="EMBL" id="JAETXX010000002">
    <property type="protein sequence ID" value="MCF8714122.1"/>
    <property type="molecule type" value="Genomic_DNA"/>
</dbReference>
<dbReference type="Pfam" id="PF13905">
    <property type="entry name" value="Thioredoxin_8"/>
    <property type="match status" value="1"/>
</dbReference>
<proteinExistence type="predicted"/>
<reference evidence="2 3" key="1">
    <citation type="submission" date="2021-01" db="EMBL/GenBank/DDBJ databases">
        <title>Genome sequencing of Joostella atrarenae M1-2 (= KCTC 23194).</title>
        <authorList>
            <person name="Zakaria M.R."/>
            <person name="Lam M.Q."/>
            <person name="Chong C.S."/>
        </authorList>
    </citation>
    <scope>NUCLEOTIDE SEQUENCE [LARGE SCALE GENOMIC DNA]</scope>
    <source>
        <strain evidence="2 3">M1-2</strain>
    </source>
</reference>
<protein>
    <recommendedName>
        <fullName evidence="1">Thioredoxin-like fold domain-containing protein</fullName>
    </recommendedName>
</protein>
<evidence type="ECO:0000313" key="3">
    <source>
        <dbReference type="Proteomes" id="UP000829517"/>
    </source>
</evidence>
<dbReference type="SUPFAM" id="SSF52833">
    <property type="entry name" value="Thioredoxin-like"/>
    <property type="match status" value="1"/>
</dbReference>
<name>A0ABS9J112_9FLAO</name>
<feature type="domain" description="Thioredoxin-like fold" evidence="1">
    <location>
        <begin position="358"/>
        <end position="448"/>
    </location>
</feature>
<evidence type="ECO:0000259" key="1">
    <source>
        <dbReference type="Pfam" id="PF13905"/>
    </source>
</evidence>
<keyword evidence="3" id="KW-1185">Reference proteome</keyword>
<dbReference type="PROSITE" id="PS51257">
    <property type="entry name" value="PROKAR_LIPOPROTEIN"/>
    <property type="match status" value="1"/>
</dbReference>
<gene>
    <name evidence="2" type="ORF">JM658_04710</name>
</gene>
<comment type="caution">
    <text evidence="2">The sequence shown here is derived from an EMBL/GenBank/DDBJ whole genome shotgun (WGS) entry which is preliminary data.</text>
</comment>
<organism evidence="2 3">
    <name type="scientific">Joostella atrarenae</name>
    <dbReference type="NCBI Taxonomy" id="679257"/>
    <lineage>
        <taxon>Bacteria</taxon>
        <taxon>Pseudomonadati</taxon>
        <taxon>Bacteroidota</taxon>
        <taxon>Flavobacteriia</taxon>
        <taxon>Flavobacteriales</taxon>
        <taxon>Flavobacteriaceae</taxon>
        <taxon>Joostella</taxon>
    </lineage>
</organism>
<dbReference type="Proteomes" id="UP000829517">
    <property type="component" value="Unassembled WGS sequence"/>
</dbReference>